<organism evidence="3 4">
    <name type="scientific">Trichonephila inaurata madagascariensis</name>
    <dbReference type="NCBI Taxonomy" id="2747483"/>
    <lineage>
        <taxon>Eukaryota</taxon>
        <taxon>Metazoa</taxon>
        <taxon>Ecdysozoa</taxon>
        <taxon>Arthropoda</taxon>
        <taxon>Chelicerata</taxon>
        <taxon>Arachnida</taxon>
        <taxon>Araneae</taxon>
        <taxon>Araneomorphae</taxon>
        <taxon>Entelegynae</taxon>
        <taxon>Araneoidea</taxon>
        <taxon>Nephilidae</taxon>
        <taxon>Trichonephila</taxon>
        <taxon>Trichonephila inaurata</taxon>
    </lineage>
</organism>
<sequence length="132" mass="15252">MINNLRMIQLWSTYEAEMVDFFFQDTPRGNVKTFLLNRKLTEIRLKSEMSLAVAVSEIAAMLLDARHTTHSAIKEPLNPNIVKNPIFNIGITSRMATVLKTCKLIIWGEYTMVLIKKELEPPDRTLRDCRNN</sequence>
<dbReference type="GO" id="GO:0016787">
    <property type="term" value="F:hydrolase activity"/>
    <property type="evidence" value="ECO:0007669"/>
    <property type="project" value="UniProtKB-KW"/>
</dbReference>
<dbReference type="Pfam" id="PF05970">
    <property type="entry name" value="PIF1"/>
    <property type="match status" value="1"/>
</dbReference>
<comment type="similarity">
    <text evidence="1">Belongs to the helicase family.</text>
</comment>
<name>A0A8X6JHU6_9ARAC</name>
<accession>A0A8X6JHU6</accession>
<dbReference type="EC" id="5.6.2.3" evidence="1"/>
<dbReference type="GO" id="GO:0006310">
    <property type="term" value="P:DNA recombination"/>
    <property type="evidence" value="ECO:0007669"/>
    <property type="project" value="UniProtKB-KW"/>
</dbReference>
<keyword evidence="1" id="KW-0234">DNA repair</keyword>
<comment type="cofactor">
    <cofactor evidence="1">
        <name>Mg(2+)</name>
        <dbReference type="ChEBI" id="CHEBI:18420"/>
    </cofactor>
</comment>
<keyword evidence="4" id="KW-1185">Reference proteome</keyword>
<dbReference type="EMBL" id="BMAV01024271">
    <property type="protein sequence ID" value="GFS31803.1"/>
    <property type="molecule type" value="Genomic_DNA"/>
</dbReference>
<dbReference type="GO" id="GO:0006281">
    <property type="term" value="P:DNA repair"/>
    <property type="evidence" value="ECO:0007669"/>
    <property type="project" value="UniProtKB-KW"/>
</dbReference>
<evidence type="ECO:0000256" key="1">
    <source>
        <dbReference type="RuleBase" id="RU363044"/>
    </source>
</evidence>
<keyword evidence="1" id="KW-0227">DNA damage</keyword>
<keyword evidence="1" id="KW-0233">DNA recombination</keyword>
<evidence type="ECO:0000313" key="4">
    <source>
        <dbReference type="Proteomes" id="UP000886998"/>
    </source>
</evidence>
<keyword evidence="1 3" id="KW-0347">Helicase</keyword>
<keyword evidence="1" id="KW-0547">Nucleotide-binding</keyword>
<dbReference type="Proteomes" id="UP000886998">
    <property type="component" value="Unassembled WGS sequence"/>
</dbReference>
<keyword evidence="1" id="KW-0378">Hydrolase</keyword>
<dbReference type="GO" id="GO:0005524">
    <property type="term" value="F:ATP binding"/>
    <property type="evidence" value="ECO:0007669"/>
    <property type="project" value="UniProtKB-KW"/>
</dbReference>
<dbReference type="OrthoDB" id="272985at2759"/>
<dbReference type="GO" id="GO:0000723">
    <property type="term" value="P:telomere maintenance"/>
    <property type="evidence" value="ECO:0007669"/>
    <property type="project" value="InterPro"/>
</dbReference>
<dbReference type="InterPro" id="IPR010285">
    <property type="entry name" value="DNA_helicase_pif1-like_DEAD"/>
</dbReference>
<gene>
    <name evidence="3" type="primary">NOO_LOCUS13677</name>
    <name evidence="3" type="ORF">TNIN_386701</name>
</gene>
<keyword evidence="1" id="KW-0067">ATP-binding</keyword>
<proteinExistence type="inferred from homology"/>
<dbReference type="PANTHER" id="PTHR10492">
    <property type="match status" value="1"/>
</dbReference>
<dbReference type="AlphaFoldDB" id="A0A8X6JHU6"/>
<comment type="caution">
    <text evidence="3">The sequence shown here is derived from an EMBL/GenBank/DDBJ whole genome shotgun (WGS) entry which is preliminary data.</text>
</comment>
<evidence type="ECO:0000313" key="3">
    <source>
        <dbReference type="EMBL" id="GFS31803.1"/>
    </source>
</evidence>
<evidence type="ECO:0000259" key="2">
    <source>
        <dbReference type="Pfam" id="PF05970"/>
    </source>
</evidence>
<feature type="domain" description="DNA helicase Pif1-like DEAD-box helicase" evidence="2">
    <location>
        <begin position="18"/>
        <end position="131"/>
    </location>
</feature>
<protein>
    <recommendedName>
        <fullName evidence="1">ATP-dependent DNA helicase</fullName>
        <ecNumber evidence="1">5.6.2.3</ecNumber>
    </recommendedName>
</protein>
<reference evidence="3" key="1">
    <citation type="submission" date="2020-08" db="EMBL/GenBank/DDBJ databases">
        <title>Multicomponent nature underlies the extraordinary mechanical properties of spider dragline silk.</title>
        <authorList>
            <person name="Kono N."/>
            <person name="Nakamura H."/>
            <person name="Mori M."/>
            <person name="Yoshida Y."/>
            <person name="Ohtoshi R."/>
            <person name="Malay A.D."/>
            <person name="Moran D.A.P."/>
            <person name="Tomita M."/>
            <person name="Numata K."/>
            <person name="Arakawa K."/>
        </authorList>
    </citation>
    <scope>NUCLEOTIDE SEQUENCE</scope>
</reference>
<dbReference type="GO" id="GO:0043139">
    <property type="term" value="F:5'-3' DNA helicase activity"/>
    <property type="evidence" value="ECO:0007669"/>
    <property type="project" value="UniProtKB-EC"/>
</dbReference>
<comment type="catalytic activity">
    <reaction evidence="1">
        <text>ATP + H2O = ADP + phosphate + H(+)</text>
        <dbReference type="Rhea" id="RHEA:13065"/>
        <dbReference type="ChEBI" id="CHEBI:15377"/>
        <dbReference type="ChEBI" id="CHEBI:15378"/>
        <dbReference type="ChEBI" id="CHEBI:30616"/>
        <dbReference type="ChEBI" id="CHEBI:43474"/>
        <dbReference type="ChEBI" id="CHEBI:456216"/>
        <dbReference type="EC" id="5.6.2.3"/>
    </reaction>
</comment>